<sequence length="480" mass="52110">MSQLLNHPISTHPYSLNYLPNIGGDNIVHADIDTMLGVLRQMLTTERPAVAAPDNIQKLTQQIEHTVGETITADGIGIDSALKIFVSLLAKQGVPSDHANYLAYIGASPTPSAVLMDSLLSATGMVGSGWIAGAGLIWAENQVLRWLADLVGLSEQAGGCFVTGGTAGNLSALVAARHRFRQRFPQYKQSLLLVAESAHSSIANCAALLDLTMINVACNDEGRVTAAALSAQLALLAAEGKLDNIVAIVATAGATNSGQIDDLEGIGVIAQQRGIWFHVDAAYGGAFLCVPEMQYRFNGIALADSVIIDPHKGLFAPYDCCALLYAHPMGVMPAFVQNASYLDQVNTSHEWNPMHYAFHLTRRARGVPLWFSLAIYGRDAYTRSLARILEITDTLRQRIAQHPELLLIDASSLSIILFKRRSWQPQHYSSWSEYCLEKGIAFIVPSQWQGESVIRLCIMSTRLENAQIDILLESLATYPG</sequence>
<evidence type="ECO:0000313" key="9">
    <source>
        <dbReference type="Proteomes" id="UP000008075"/>
    </source>
</evidence>
<protein>
    <submittedName>
        <fullName evidence="8">Decarboxylase, pyridoxal-dependent</fullName>
        <ecNumber evidence="8">4.1.1.28</ecNumber>
    </submittedName>
</protein>
<evidence type="ECO:0000256" key="6">
    <source>
        <dbReference type="PIRSR" id="PIRSR602129-50"/>
    </source>
</evidence>
<dbReference type="PANTHER" id="PTHR11999">
    <property type="entry name" value="GROUP II PYRIDOXAL-5-PHOSPHATE DECARBOXYLASE"/>
    <property type="match status" value="1"/>
</dbReference>
<dbReference type="eggNOG" id="COG0076">
    <property type="taxonomic scope" value="Bacteria"/>
</dbReference>
<keyword evidence="4 6" id="KW-0663">Pyridoxal phosphate</keyword>
<dbReference type="GeneID" id="24904478"/>
<dbReference type="Proteomes" id="UP000008075">
    <property type="component" value="Chromosome"/>
</dbReference>
<dbReference type="InterPro" id="IPR015424">
    <property type="entry name" value="PyrdxlP-dep_Trfase"/>
</dbReference>
<dbReference type="KEGG" id="xne:XNC1_0249"/>
<organism evidence="8 9">
    <name type="scientific">Xenorhabdus nematophila (strain ATCC 19061 / DSM 3370 / CCUG 14189 / LMG 1036 / NCIMB 9965 / AN6)</name>
    <dbReference type="NCBI Taxonomy" id="406817"/>
    <lineage>
        <taxon>Bacteria</taxon>
        <taxon>Pseudomonadati</taxon>
        <taxon>Pseudomonadota</taxon>
        <taxon>Gammaproteobacteria</taxon>
        <taxon>Enterobacterales</taxon>
        <taxon>Morganellaceae</taxon>
        <taxon>Xenorhabdus</taxon>
    </lineage>
</organism>
<dbReference type="Gene3D" id="3.90.1150.10">
    <property type="entry name" value="Aspartate Aminotransferase, domain 1"/>
    <property type="match status" value="1"/>
</dbReference>
<dbReference type="InterPro" id="IPR002129">
    <property type="entry name" value="PyrdxlP-dep_de-COase"/>
</dbReference>
<dbReference type="InterPro" id="IPR015421">
    <property type="entry name" value="PyrdxlP-dep_Trfase_major"/>
</dbReference>
<comment type="cofactor">
    <cofactor evidence="1 6 7">
        <name>pyridoxal 5'-phosphate</name>
        <dbReference type="ChEBI" id="CHEBI:597326"/>
    </cofactor>
</comment>
<keyword evidence="5 7" id="KW-0456">Lyase</keyword>
<dbReference type="Gene3D" id="3.40.640.10">
    <property type="entry name" value="Type I PLP-dependent aspartate aminotransferase-like (Major domain)"/>
    <property type="match status" value="1"/>
</dbReference>
<dbReference type="SUPFAM" id="SSF53383">
    <property type="entry name" value="PLP-dependent transferases"/>
    <property type="match status" value="1"/>
</dbReference>
<dbReference type="GO" id="GO:0030170">
    <property type="term" value="F:pyridoxal phosphate binding"/>
    <property type="evidence" value="ECO:0007669"/>
    <property type="project" value="InterPro"/>
</dbReference>
<evidence type="ECO:0000256" key="5">
    <source>
        <dbReference type="ARBA" id="ARBA00023239"/>
    </source>
</evidence>
<reference evidence="8 9" key="1">
    <citation type="journal article" date="2011" name="PLoS ONE">
        <title>The entomopathogenic bacterial endosymbionts xenorhabdus and photorhabdus: convergent lifestyles from divergent genomes.</title>
        <authorList>
            <person name="Chaston J.M."/>
            <person name="Suen G."/>
            <person name="Tucker S.L."/>
            <person name="Andersen A.W."/>
            <person name="Bhasin A."/>
            <person name="Bode E."/>
            <person name="Bode H.B."/>
            <person name="Brachmann A.O."/>
            <person name="Cowles C.E."/>
            <person name="Cowles K.N."/>
            <person name="Darby C."/>
            <person name="de Leon L."/>
            <person name="Drace K."/>
            <person name="Du Z."/>
            <person name="Givaudan A."/>
            <person name="Herbert Tran E.E."/>
            <person name="Jewell K.A."/>
            <person name="Knack J.J."/>
            <person name="Krasomil-Osterfeld K.C."/>
            <person name="Kukor R."/>
            <person name="Lanois A."/>
            <person name="Latreille P."/>
            <person name="Leimgruber N.K."/>
            <person name="Lipke C.M."/>
            <person name="Liu R."/>
            <person name="Lu X."/>
            <person name="Martens E.C."/>
            <person name="Marri P.R."/>
            <person name="Medigue C."/>
            <person name="Menard M.L."/>
            <person name="Miller N.M."/>
            <person name="Morales-Soto N."/>
            <person name="Norton S."/>
            <person name="Ogier J.C."/>
            <person name="Orchard S.S."/>
            <person name="Park D."/>
            <person name="Park Y."/>
            <person name="Qurollo B.A."/>
            <person name="Sugar D.R."/>
            <person name="Richards G.R."/>
            <person name="Rouy Z."/>
            <person name="Slominski B."/>
            <person name="Slominski K."/>
            <person name="Snyder H."/>
            <person name="Tjaden B.C."/>
            <person name="van der Hoeven R."/>
            <person name="Welch R.D."/>
            <person name="Wheeler C."/>
            <person name="Xiang B."/>
            <person name="Barbazuk B."/>
            <person name="Gaudriault S."/>
            <person name="Goodner B."/>
            <person name="Slater S.C."/>
            <person name="Forst S."/>
            <person name="Goldman B.S."/>
            <person name="Goodrich-Blair H."/>
        </authorList>
    </citation>
    <scope>NUCLEOTIDE SEQUENCE [LARGE SCALE GENOMIC DNA]</scope>
    <source>
        <strain evidence="9">ATCC 19061 / DSM 3370 / CCUG 14189 / LMG 1036 / NCIMB 9965 / AN6</strain>
    </source>
</reference>
<keyword evidence="9" id="KW-1185">Reference proteome</keyword>
<dbReference type="AlphaFoldDB" id="D3VH52"/>
<dbReference type="GO" id="GO:0019752">
    <property type="term" value="P:carboxylic acid metabolic process"/>
    <property type="evidence" value="ECO:0007669"/>
    <property type="project" value="InterPro"/>
</dbReference>
<evidence type="ECO:0000256" key="2">
    <source>
        <dbReference type="ARBA" id="ARBA00009533"/>
    </source>
</evidence>
<dbReference type="GO" id="GO:0004058">
    <property type="term" value="F:aromatic-L-amino-acid decarboxylase activity"/>
    <property type="evidence" value="ECO:0007669"/>
    <property type="project" value="UniProtKB-EC"/>
</dbReference>
<name>D3VH52_XENNA</name>
<dbReference type="InterPro" id="IPR010977">
    <property type="entry name" value="Aromatic_deC"/>
</dbReference>
<accession>D3VH52</accession>
<keyword evidence="3" id="KW-0210">Decarboxylase</keyword>
<dbReference type="PANTHER" id="PTHR11999:SF70">
    <property type="entry name" value="MIP05841P"/>
    <property type="match status" value="1"/>
</dbReference>
<proteinExistence type="inferred from homology"/>
<evidence type="ECO:0000256" key="1">
    <source>
        <dbReference type="ARBA" id="ARBA00001933"/>
    </source>
</evidence>
<gene>
    <name evidence="8" type="ordered locus">XNC1_0249</name>
</gene>
<evidence type="ECO:0000313" key="8">
    <source>
        <dbReference type="EMBL" id="CBJ88337.1"/>
    </source>
</evidence>
<dbReference type="EC" id="4.1.1.28" evidence="8"/>
<dbReference type="HOGENOM" id="CLU_011856_0_4_6"/>
<dbReference type="InterPro" id="IPR015422">
    <property type="entry name" value="PyrdxlP-dep_Trfase_small"/>
</dbReference>
<dbReference type="STRING" id="406817.XNC1_0249"/>
<dbReference type="Pfam" id="PF00282">
    <property type="entry name" value="Pyridoxal_deC"/>
    <property type="match status" value="1"/>
</dbReference>
<evidence type="ECO:0000256" key="4">
    <source>
        <dbReference type="ARBA" id="ARBA00022898"/>
    </source>
</evidence>
<dbReference type="EMBL" id="FN667742">
    <property type="protein sequence ID" value="CBJ88337.1"/>
    <property type="molecule type" value="Genomic_DNA"/>
</dbReference>
<dbReference type="RefSeq" id="WP_013183189.1">
    <property type="nucleotide sequence ID" value="NC_014228.1"/>
</dbReference>
<feature type="modified residue" description="N6-(pyridoxal phosphate)lysine" evidence="6">
    <location>
        <position position="312"/>
    </location>
</feature>
<comment type="similarity">
    <text evidence="2 7">Belongs to the group II decarboxylase family.</text>
</comment>
<evidence type="ECO:0000256" key="7">
    <source>
        <dbReference type="RuleBase" id="RU000382"/>
    </source>
</evidence>
<evidence type="ECO:0000256" key="3">
    <source>
        <dbReference type="ARBA" id="ARBA00022793"/>
    </source>
</evidence>